<dbReference type="AlphaFoldDB" id="A0A4V2F299"/>
<dbReference type="EMBL" id="SGXA01000001">
    <property type="protein sequence ID" value="RZS76537.1"/>
    <property type="molecule type" value="Genomic_DNA"/>
</dbReference>
<evidence type="ECO:0000256" key="8">
    <source>
        <dbReference type="ARBA" id="ARBA00035655"/>
    </source>
</evidence>
<keyword evidence="5 9" id="KW-0812">Transmembrane</keyword>
<dbReference type="PANTHER" id="PTHR30574">
    <property type="entry name" value="INNER MEMBRANE PROTEIN YEDE"/>
    <property type="match status" value="1"/>
</dbReference>
<gene>
    <name evidence="10" type="ORF">EV199_2423</name>
</gene>
<dbReference type="GO" id="GO:0005886">
    <property type="term" value="C:plasma membrane"/>
    <property type="evidence" value="ECO:0007669"/>
    <property type="project" value="UniProtKB-SubCell"/>
</dbReference>
<evidence type="ECO:0000256" key="1">
    <source>
        <dbReference type="ARBA" id="ARBA00004429"/>
    </source>
</evidence>
<feature type="transmembrane region" description="Helical" evidence="9">
    <location>
        <begin position="83"/>
        <end position="103"/>
    </location>
</feature>
<keyword evidence="2" id="KW-0813">Transport</keyword>
<comment type="similarity">
    <text evidence="8">Belongs to the TsuA/YedE (TC 9.B.102) family.</text>
</comment>
<keyword evidence="6 9" id="KW-1133">Transmembrane helix</keyword>
<evidence type="ECO:0000256" key="4">
    <source>
        <dbReference type="ARBA" id="ARBA00022519"/>
    </source>
</evidence>
<keyword evidence="11" id="KW-1185">Reference proteome</keyword>
<keyword evidence="4" id="KW-0997">Cell inner membrane</keyword>
<evidence type="ECO:0000256" key="2">
    <source>
        <dbReference type="ARBA" id="ARBA00022448"/>
    </source>
</evidence>
<evidence type="ECO:0008006" key="12">
    <source>
        <dbReference type="Google" id="ProtNLM"/>
    </source>
</evidence>
<organism evidence="10 11">
    <name type="scientific">Pseudobacter ginsenosidimutans</name>
    <dbReference type="NCBI Taxonomy" id="661488"/>
    <lineage>
        <taxon>Bacteria</taxon>
        <taxon>Pseudomonadati</taxon>
        <taxon>Bacteroidota</taxon>
        <taxon>Chitinophagia</taxon>
        <taxon>Chitinophagales</taxon>
        <taxon>Chitinophagaceae</taxon>
        <taxon>Pseudobacter</taxon>
    </lineage>
</organism>
<evidence type="ECO:0000256" key="5">
    <source>
        <dbReference type="ARBA" id="ARBA00022692"/>
    </source>
</evidence>
<evidence type="ECO:0000256" key="6">
    <source>
        <dbReference type="ARBA" id="ARBA00022989"/>
    </source>
</evidence>
<dbReference type="Pfam" id="PF04143">
    <property type="entry name" value="Sulf_transp"/>
    <property type="match status" value="2"/>
</dbReference>
<feature type="transmembrane region" description="Helical" evidence="9">
    <location>
        <begin position="30"/>
        <end position="49"/>
    </location>
</feature>
<keyword evidence="7 9" id="KW-0472">Membrane</keyword>
<evidence type="ECO:0000256" key="3">
    <source>
        <dbReference type="ARBA" id="ARBA00022475"/>
    </source>
</evidence>
<dbReference type="PANTHER" id="PTHR30574:SF1">
    <property type="entry name" value="SULPHUR TRANSPORT DOMAIN-CONTAINING PROTEIN"/>
    <property type="match status" value="1"/>
</dbReference>
<keyword evidence="3" id="KW-1003">Cell membrane</keyword>
<proteinExistence type="inferred from homology"/>
<comment type="caution">
    <text evidence="10">The sequence shown here is derived from an EMBL/GenBank/DDBJ whole genome shotgun (WGS) entry which is preliminary data.</text>
</comment>
<evidence type="ECO:0000256" key="9">
    <source>
        <dbReference type="SAM" id="Phobius"/>
    </source>
</evidence>
<evidence type="ECO:0000256" key="7">
    <source>
        <dbReference type="ARBA" id="ARBA00023136"/>
    </source>
</evidence>
<dbReference type="OrthoDB" id="9814020at2"/>
<comment type="subcellular location">
    <subcellularLocation>
        <location evidence="1">Cell inner membrane</location>
        <topology evidence="1">Multi-pass membrane protein</topology>
    </subcellularLocation>
</comment>
<dbReference type="Proteomes" id="UP000293874">
    <property type="component" value="Unassembled WGS sequence"/>
</dbReference>
<sequence length="208" mass="22829">MSGSNKAALWKKEINKTKNTLMLEAIKAPWPWYITGALIGLIVAALLLLGNKHFGISANLRHICAACFPANIKFFRYNWKKEIWNLFFVAGIILGGFIATQWLSNPAPVNINPALAEELASYQLTDHSSLVPGELFSFESLFTLRGFIIMVAGGFLVGFGTRYAGGCTSGHSIMGLSNLQWPSLVATVMFMIGGFIMANLLLPFILRL</sequence>
<feature type="transmembrane region" description="Helical" evidence="9">
    <location>
        <begin position="184"/>
        <end position="206"/>
    </location>
</feature>
<name>A0A4V2F299_9BACT</name>
<evidence type="ECO:0000313" key="11">
    <source>
        <dbReference type="Proteomes" id="UP000293874"/>
    </source>
</evidence>
<evidence type="ECO:0000313" key="10">
    <source>
        <dbReference type="EMBL" id="RZS76537.1"/>
    </source>
</evidence>
<accession>A0A4V2F299</accession>
<feature type="transmembrane region" description="Helical" evidence="9">
    <location>
        <begin position="142"/>
        <end position="164"/>
    </location>
</feature>
<reference evidence="10 11" key="1">
    <citation type="submission" date="2019-02" db="EMBL/GenBank/DDBJ databases">
        <title>Genomic Encyclopedia of Type Strains, Phase IV (KMG-IV): sequencing the most valuable type-strain genomes for metagenomic binning, comparative biology and taxonomic classification.</title>
        <authorList>
            <person name="Goeker M."/>
        </authorList>
    </citation>
    <scope>NUCLEOTIDE SEQUENCE [LARGE SCALE GENOMIC DNA]</scope>
    <source>
        <strain evidence="10 11">DSM 18116</strain>
    </source>
</reference>
<dbReference type="InterPro" id="IPR007272">
    <property type="entry name" value="Sulf_transp_TsuA/YedE"/>
</dbReference>
<protein>
    <recommendedName>
        <fullName evidence="12">Sulphur transport domain-containing protein</fullName>
    </recommendedName>
</protein>